<name>A0ABS1RY87_RHOSU</name>
<evidence type="ECO:0000313" key="4">
    <source>
        <dbReference type="Proteomes" id="UP000604473"/>
    </source>
</evidence>
<dbReference type="Gene3D" id="3.30.420.10">
    <property type="entry name" value="Ribonuclease H-like superfamily/Ribonuclease H"/>
    <property type="match status" value="1"/>
</dbReference>
<feature type="non-terminal residue" evidence="3">
    <location>
        <position position="1"/>
    </location>
</feature>
<sequence length="169" mass="18805">QSPPPAFEPPRAHPAGVSQTVSRGPKPEQSELITAESTGSRSVDTSLSGLRVTRELTAIMARRGRPRTIVSDNGTELTSMAVLRWCQKTRIDWHYIAPGKPMQNGFIESFNGSFRDELLNETLFSTLAEAREKITAWKEDYNRHRPHSSLGNLTPQEFAVKSSLETRAA</sequence>
<gene>
    <name evidence="3" type="ORF">JMM60_20175</name>
</gene>
<keyword evidence="4" id="KW-1185">Reference proteome</keyword>
<proteinExistence type="predicted"/>
<dbReference type="PANTHER" id="PTHR47515:SF1">
    <property type="entry name" value="BLR2054 PROTEIN"/>
    <property type="match status" value="1"/>
</dbReference>
<dbReference type="EMBL" id="JAESJJ010000044">
    <property type="protein sequence ID" value="MBL3611055.1"/>
    <property type="molecule type" value="Genomic_DNA"/>
</dbReference>
<dbReference type="SUPFAM" id="SSF53098">
    <property type="entry name" value="Ribonuclease H-like"/>
    <property type="match status" value="1"/>
</dbReference>
<dbReference type="Pfam" id="PF13683">
    <property type="entry name" value="rve_3"/>
    <property type="match status" value="1"/>
</dbReference>
<evidence type="ECO:0000259" key="2">
    <source>
        <dbReference type="PROSITE" id="PS50994"/>
    </source>
</evidence>
<evidence type="ECO:0000256" key="1">
    <source>
        <dbReference type="SAM" id="MobiDB-lite"/>
    </source>
</evidence>
<evidence type="ECO:0000313" key="3">
    <source>
        <dbReference type="EMBL" id="MBL3611055.1"/>
    </source>
</evidence>
<dbReference type="PANTHER" id="PTHR47515">
    <property type="entry name" value="LOW CALCIUM RESPONSE LOCUS PROTEIN T"/>
    <property type="match status" value="1"/>
</dbReference>
<accession>A0ABS1RY87</accession>
<protein>
    <submittedName>
        <fullName evidence="3">Transposase family protein</fullName>
    </submittedName>
</protein>
<dbReference type="InterPro" id="IPR001584">
    <property type="entry name" value="Integrase_cat-core"/>
</dbReference>
<organism evidence="3 4">
    <name type="scientific">Rhodovulum sulfidophilum</name>
    <name type="common">Rhodobacter sulfidophilus</name>
    <dbReference type="NCBI Taxonomy" id="35806"/>
    <lineage>
        <taxon>Bacteria</taxon>
        <taxon>Pseudomonadati</taxon>
        <taxon>Pseudomonadota</taxon>
        <taxon>Alphaproteobacteria</taxon>
        <taxon>Rhodobacterales</taxon>
        <taxon>Paracoccaceae</taxon>
        <taxon>Rhodovulum</taxon>
    </lineage>
</organism>
<dbReference type="InterPro" id="IPR012337">
    <property type="entry name" value="RNaseH-like_sf"/>
</dbReference>
<reference evidence="3 4" key="1">
    <citation type="submission" date="2021-01" db="EMBL/GenBank/DDBJ databases">
        <title>Draft genomes of Rhodovulum sulfidophilum.</title>
        <authorList>
            <person name="Guzman M.S."/>
        </authorList>
    </citation>
    <scope>NUCLEOTIDE SEQUENCE [LARGE SCALE GENOMIC DNA]</scope>
    <source>
        <strain evidence="3 4">AB35</strain>
    </source>
</reference>
<feature type="region of interest" description="Disordered" evidence="1">
    <location>
        <begin position="1"/>
        <end position="45"/>
    </location>
</feature>
<comment type="caution">
    <text evidence="3">The sequence shown here is derived from an EMBL/GenBank/DDBJ whole genome shotgun (WGS) entry which is preliminary data.</text>
</comment>
<feature type="domain" description="Integrase catalytic" evidence="2">
    <location>
        <begin position="56"/>
        <end position="163"/>
    </location>
</feature>
<dbReference type="Proteomes" id="UP000604473">
    <property type="component" value="Unassembled WGS sequence"/>
</dbReference>
<dbReference type="InterPro" id="IPR036397">
    <property type="entry name" value="RNaseH_sf"/>
</dbReference>
<feature type="compositionally biased region" description="Polar residues" evidence="1">
    <location>
        <begin position="31"/>
        <end position="45"/>
    </location>
</feature>
<dbReference type="PROSITE" id="PS50994">
    <property type="entry name" value="INTEGRASE"/>
    <property type="match status" value="1"/>
</dbReference>